<dbReference type="Gene3D" id="3.40.30.10">
    <property type="entry name" value="Glutaredoxin"/>
    <property type="match status" value="1"/>
</dbReference>
<dbReference type="EMBL" id="CP042202">
    <property type="protein sequence ID" value="QDS77820.1"/>
    <property type="molecule type" value="Genomic_DNA"/>
</dbReference>
<dbReference type="InterPro" id="IPR050730">
    <property type="entry name" value="UBX_domain-protein"/>
</dbReference>
<dbReference type="Pfam" id="PF14555">
    <property type="entry name" value="UBA_4"/>
    <property type="match status" value="1"/>
</dbReference>
<feature type="coiled-coil region" evidence="2">
    <location>
        <begin position="342"/>
        <end position="377"/>
    </location>
</feature>
<organism evidence="4 5">
    <name type="scientific">Venturia effusa</name>
    <dbReference type="NCBI Taxonomy" id="50376"/>
    <lineage>
        <taxon>Eukaryota</taxon>
        <taxon>Fungi</taxon>
        <taxon>Dikarya</taxon>
        <taxon>Ascomycota</taxon>
        <taxon>Pezizomycotina</taxon>
        <taxon>Dothideomycetes</taxon>
        <taxon>Pleosporomycetidae</taxon>
        <taxon>Venturiales</taxon>
        <taxon>Venturiaceae</taxon>
        <taxon>Venturia</taxon>
    </lineage>
</organism>
<dbReference type="Proteomes" id="UP000316270">
    <property type="component" value="Chromosome 18"/>
</dbReference>
<dbReference type="STRING" id="50376.A0A517LQA0"/>
<dbReference type="PANTHER" id="PTHR23322">
    <property type="entry name" value="FAS-ASSOCIATED PROTEIN"/>
    <property type="match status" value="1"/>
</dbReference>
<evidence type="ECO:0000313" key="4">
    <source>
        <dbReference type="EMBL" id="QDS77820.1"/>
    </source>
</evidence>
<evidence type="ECO:0000256" key="1">
    <source>
        <dbReference type="ARBA" id="ARBA00023054"/>
    </source>
</evidence>
<gene>
    <name evidence="4" type="ORF">FKW77_006017</name>
</gene>
<dbReference type="InterPro" id="IPR036249">
    <property type="entry name" value="Thioredoxin-like_sf"/>
</dbReference>
<evidence type="ECO:0000313" key="5">
    <source>
        <dbReference type="Proteomes" id="UP000316270"/>
    </source>
</evidence>
<dbReference type="Pfam" id="PF00789">
    <property type="entry name" value="UBX"/>
    <property type="match status" value="1"/>
</dbReference>
<evidence type="ECO:0000259" key="3">
    <source>
        <dbReference type="PROSITE" id="PS50033"/>
    </source>
</evidence>
<protein>
    <recommendedName>
        <fullName evidence="3">UBX domain-containing protein</fullName>
    </recommendedName>
</protein>
<feature type="domain" description="UBX" evidence="3">
    <location>
        <begin position="401"/>
        <end position="478"/>
    </location>
</feature>
<dbReference type="OrthoDB" id="1026733at2759"/>
<dbReference type="CDD" id="cd01767">
    <property type="entry name" value="UBX"/>
    <property type="match status" value="1"/>
</dbReference>
<dbReference type="InterPro" id="IPR001012">
    <property type="entry name" value="UBX_dom"/>
</dbReference>
<reference evidence="4 5" key="1">
    <citation type="submission" date="2019-07" db="EMBL/GenBank/DDBJ databases">
        <title>Finished genome of Venturia effusa.</title>
        <authorList>
            <person name="Young C.A."/>
            <person name="Cox M.P."/>
            <person name="Ganley A.R.D."/>
            <person name="David W.J."/>
        </authorList>
    </citation>
    <scope>NUCLEOTIDE SEQUENCE [LARGE SCALE GENOMIC DNA]</scope>
    <source>
        <strain evidence="5">albino</strain>
    </source>
</reference>
<dbReference type="SMART" id="SM00594">
    <property type="entry name" value="UAS"/>
    <property type="match status" value="1"/>
</dbReference>
<accession>A0A517LQA0</accession>
<evidence type="ECO:0000256" key="2">
    <source>
        <dbReference type="SAM" id="Coils"/>
    </source>
</evidence>
<name>A0A517LQA0_9PEZI</name>
<dbReference type="PROSITE" id="PS50033">
    <property type="entry name" value="UBX"/>
    <property type="match status" value="1"/>
</dbReference>
<dbReference type="SUPFAM" id="SSF46934">
    <property type="entry name" value="UBA-like"/>
    <property type="match status" value="1"/>
</dbReference>
<dbReference type="SUPFAM" id="SSF52833">
    <property type="entry name" value="Thioredoxin-like"/>
    <property type="match status" value="1"/>
</dbReference>
<dbReference type="InterPro" id="IPR009060">
    <property type="entry name" value="UBA-like_sf"/>
</dbReference>
<dbReference type="Gene3D" id="1.10.8.10">
    <property type="entry name" value="DNA helicase RuvA subunit, C-terminal domain"/>
    <property type="match status" value="1"/>
</dbReference>
<proteinExistence type="predicted"/>
<dbReference type="GO" id="GO:0005783">
    <property type="term" value="C:endoplasmic reticulum"/>
    <property type="evidence" value="ECO:0007669"/>
    <property type="project" value="TreeGrafter"/>
</dbReference>
<dbReference type="CDD" id="cd14273">
    <property type="entry name" value="UBA_TAP-C_like"/>
    <property type="match status" value="1"/>
</dbReference>
<dbReference type="GO" id="GO:0036503">
    <property type="term" value="P:ERAD pathway"/>
    <property type="evidence" value="ECO:0007669"/>
    <property type="project" value="TreeGrafter"/>
</dbReference>
<dbReference type="GO" id="GO:0043130">
    <property type="term" value="F:ubiquitin binding"/>
    <property type="evidence" value="ECO:0007669"/>
    <property type="project" value="TreeGrafter"/>
</dbReference>
<dbReference type="SMART" id="SM00166">
    <property type="entry name" value="UBX"/>
    <property type="match status" value="1"/>
</dbReference>
<dbReference type="InterPro" id="IPR006577">
    <property type="entry name" value="UAS"/>
</dbReference>
<sequence>MATPAVDISSLTPAQQETLQNYTAVTDQSTEAAIPLLQRCEWNLQIAITRFFDGEPAVDLLAEARAAPPQDTRRQESLMHSLGSSTSRRAIPNLEPAPRIVPQPENQIALSPLFSILSAPFSALYFTVSRVLGLFGYLFPFLPRLFRRLVGNTQGTARRSPSGRVALKPRDAASRFIREFEEEYGSNTLPFYENGYAQALDAAKKDLKFLLVILLSPEHDDTSTYVRETLLAPSVVSYISDPTNNLLLWVGNVQDSEAFQVSTALSTTKFPFAAVVCHTPAVSSTAMSIVGRMVGPMTPQSFLAKIQRATEQYAPGLTQARRARQEADAARSIRVEQESAYERSLAADREKARLKKEAQEREKKAAEEAARAEFEREMFEQNLAQWKRYRAGKLAAEPGADIKDAVRISLRMGDGERVVRKFAPDAEMEEVYAFVECYDLLKDEDADLEAVDAPENFEHTYPFRLVSPMPREVYEADDKGKLKDRIGRSANLLVEKLIPDGDEEDEEGEE</sequence>
<dbReference type="InterPro" id="IPR029071">
    <property type="entry name" value="Ubiquitin-like_domsf"/>
</dbReference>
<keyword evidence="1 2" id="KW-0175">Coiled coil</keyword>
<keyword evidence="5" id="KW-1185">Reference proteome</keyword>
<dbReference type="PANTHER" id="PTHR23322:SF1">
    <property type="entry name" value="FAS-ASSOCIATED FACTOR 2"/>
    <property type="match status" value="1"/>
</dbReference>
<dbReference type="AlphaFoldDB" id="A0A517LQA0"/>
<dbReference type="Gene3D" id="3.10.20.90">
    <property type="entry name" value="Phosphatidylinositol 3-kinase Catalytic Subunit, Chain A, domain 1"/>
    <property type="match status" value="1"/>
</dbReference>
<dbReference type="SUPFAM" id="SSF54236">
    <property type="entry name" value="Ubiquitin-like"/>
    <property type="match status" value="1"/>
</dbReference>